<dbReference type="PANTHER" id="PTHR47074:SF21">
    <property type="entry name" value="RNASE H TYPE-1 DOMAIN-CONTAINING PROTEIN"/>
    <property type="match status" value="1"/>
</dbReference>
<dbReference type="InterPro" id="IPR036397">
    <property type="entry name" value="RNaseH_sf"/>
</dbReference>
<feature type="domain" description="RNase H type-1" evidence="1">
    <location>
        <begin position="81"/>
        <end position="182"/>
    </location>
</feature>
<gene>
    <name evidence="2" type="ORF">Cgig2_008645</name>
</gene>
<dbReference type="SUPFAM" id="SSF53098">
    <property type="entry name" value="Ribonuclease H-like"/>
    <property type="match status" value="1"/>
</dbReference>
<dbReference type="AlphaFoldDB" id="A0A9Q1JLH8"/>
<dbReference type="Proteomes" id="UP001153076">
    <property type="component" value="Unassembled WGS sequence"/>
</dbReference>
<keyword evidence="3" id="KW-1185">Reference proteome</keyword>
<dbReference type="GO" id="GO:0004523">
    <property type="term" value="F:RNA-DNA hybrid ribonuclease activity"/>
    <property type="evidence" value="ECO:0007669"/>
    <property type="project" value="InterPro"/>
</dbReference>
<comment type="caution">
    <text evidence="2">The sequence shown here is derived from an EMBL/GenBank/DDBJ whole genome shotgun (WGS) entry which is preliminary data.</text>
</comment>
<dbReference type="OrthoDB" id="1494249at2759"/>
<dbReference type="EMBL" id="JAKOGI010001922">
    <property type="protein sequence ID" value="KAJ8423618.1"/>
    <property type="molecule type" value="Genomic_DNA"/>
</dbReference>
<evidence type="ECO:0000259" key="1">
    <source>
        <dbReference type="Pfam" id="PF13456"/>
    </source>
</evidence>
<dbReference type="InterPro" id="IPR044730">
    <property type="entry name" value="RNase_H-like_dom_plant"/>
</dbReference>
<name>A0A9Q1JLH8_9CARY</name>
<evidence type="ECO:0000313" key="3">
    <source>
        <dbReference type="Proteomes" id="UP001153076"/>
    </source>
</evidence>
<reference evidence="2" key="1">
    <citation type="submission" date="2022-04" db="EMBL/GenBank/DDBJ databases">
        <title>Carnegiea gigantea Genome sequencing and assembly v2.</title>
        <authorList>
            <person name="Copetti D."/>
            <person name="Sanderson M.J."/>
            <person name="Burquez A."/>
            <person name="Wojciechowski M.F."/>
        </authorList>
    </citation>
    <scope>NUCLEOTIDE SEQUENCE</scope>
    <source>
        <strain evidence="2">SGP5-SGP5p</strain>
        <tissue evidence="2">Aerial part</tissue>
    </source>
</reference>
<sequence>MVKRGDSGLVVYVFSPYRHGRGLAWRGDTMVVYWAECHDKLLGDPVHHASQWSPLAMGYVKVNFDGAKLGEWGHRWDVGARDGRGNVLFASVVQGDGFLGAELEGVRAVRFALSEARKRNMRSIVLERDCLTLITKLQMKARGDANIGVIIFDIVRLASCFDFCAFSFVKRGGNRVAHYLARIQPHGPDMRI</sequence>
<dbReference type="Gene3D" id="3.30.420.10">
    <property type="entry name" value="Ribonuclease H-like superfamily/Ribonuclease H"/>
    <property type="match status" value="1"/>
</dbReference>
<protein>
    <recommendedName>
        <fullName evidence="1">RNase H type-1 domain-containing protein</fullName>
    </recommendedName>
</protein>
<evidence type="ECO:0000313" key="2">
    <source>
        <dbReference type="EMBL" id="KAJ8423618.1"/>
    </source>
</evidence>
<dbReference type="InterPro" id="IPR002156">
    <property type="entry name" value="RNaseH_domain"/>
</dbReference>
<dbReference type="CDD" id="cd06222">
    <property type="entry name" value="RNase_H_like"/>
    <property type="match status" value="1"/>
</dbReference>
<dbReference type="InterPro" id="IPR012337">
    <property type="entry name" value="RNaseH-like_sf"/>
</dbReference>
<dbReference type="PANTHER" id="PTHR47074">
    <property type="entry name" value="BNAC02G40300D PROTEIN"/>
    <property type="match status" value="1"/>
</dbReference>
<dbReference type="InterPro" id="IPR052929">
    <property type="entry name" value="RNase_H-like_EbsB-rel"/>
</dbReference>
<dbReference type="GO" id="GO:0003676">
    <property type="term" value="F:nucleic acid binding"/>
    <property type="evidence" value="ECO:0007669"/>
    <property type="project" value="InterPro"/>
</dbReference>
<dbReference type="Pfam" id="PF13456">
    <property type="entry name" value="RVT_3"/>
    <property type="match status" value="1"/>
</dbReference>
<proteinExistence type="predicted"/>
<organism evidence="2 3">
    <name type="scientific">Carnegiea gigantea</name>
    <dbReference type="NCBI Taxonomy" id="171969"/>
    <lineage>
        <taxon>Eukaryota</taxon>
        <taxon>Viridiplantae</taxon>
        <taxon>Streptophyta</taxon>
        <taxon>Embryophyta</taxon>
        <taxon>Tracheophyta</taxon>
        <taxon>Spermatophyta</taxon>
        <taxon>Magnoliopsida</taxon>
        <taxon>eudicotyledons</taxon>
        <taxon>Gunneridae</taxon>
        <taxon>Pentapetalae</taxon>
        <taxon>Caryophyllales</taxon>
        <taxon>Cactineae</taxon>
        <taxon>Cactaceae</taxon>
        <taxon>Cactoideae</taxon>
        <taxon>Echinocereeae</taxon>
        <taxon>Carnegiea</taxon>
    </lineage>
</organism>
<accession>A0A9Q1JLH8</accession>